<keyword evidence="3" id="KW-1185">Reference proteome</keyword>
<keyword evidence="1" id="KW-0472">Membrane</keyword>
<evidence type="ECO:0000313" key="3">
    <source>
        <dbReference type="Proteomes" id="UP001152888"/>
    </source>
</evidence>
<accession>A0A9P0K825</accession>
<dbReference type="Proteomes" id="UP001152888">
    <property type="component" value="Unassembled WGS sequence"/>
</dbReference>
<dbReference type="AlphaFoldDB" id="A0A9P0K825"/>
<proteinExistence type="predicted"/>
<reference evidence="2" key="1">
    <citation type="submission" date="2022-03" db="EMBL/GenBank/DDBJ databases">
        <authorList>
            <person name="Sayadi A."/>
        </authorList>
    </citation>
    <scope>NUCLEOTIDE SEQUENCE</scope>
</reference>
<evidence type="ECO:0000313" key="2">
    <source>
        <dbReference type="EMBL" id="CAH1968431.1"/>
    </source>
</evidence>
<feature type="transmembrane region" description="Helical" evidence="1">
    <location>
        <begin position="15"/>
        <end position="35"/>
    </location>
</feature>
<keyword evidence="1" id="KW-1133">Transmembrane helix</keyword>
<name>A0A9P0K825_ACAOB</name>
<organism evidence="2 3">
    <name type="scientific">Acanthoscelides obtectus</name>
    <name type="common">Bean weevil</name>
    <name type="synonym">Bruchus obtectus</name>
    <dbReference type="NCBI Taxonomy" id="200917"/>
    <lineage>
        <taxon>Eukaryota</taxon>
        <taxon>Metazoa</taxon>
        <taxon>Ecdysozoa</taxon>
        <taxon>Arthropoda</taxon>
        <taxon>Hexapoda</taxon>
        <taxon>Insecta</taxon>
        <taxon>Pterygota</taxon>
        <taxon>Neoptera</taxon>
        <taxon>Endopterygota</taxon>
        <taxon>Coleoptera</taxon>
        <taxon>Polyphaga</taxon>
        <taxon>Cucujiformia</taxon>
        <taxon>Chrysomeloidea</taxon>
        <taxon>Chrysomelidae</taxon>
        <taxon>Bruchinae</taxon>
        <taxon>Bruchini</taxon>
        <taxon>Acanthoscelides</taxon>
    </lineage>
</organism>
<comment type="caution">
    <text evidence="2">The sequence shown here is derived from an EMBL/GenBank/DDBJ whole genome shotgun (WGS) entry which is preliminary data.</text>
</comment>
<keyword evidence="1" id="KW-0812">Transmembrane</keyword>
<protein>
    <submittedName>
        <fullName evidence="2">Uncharacterized protein</fullName>
    </submittedName>
</protein>
<dbReference type="EMBL" id="CAKOFQ010006752">
    <property type="protein sequence ID" value="CAH1968431.1"/>
    <property type="molecule type" value="Genomic_DNA"/>
</dbReference>
<evidence type="ECO:0000256" key="1">
    <source>
        <dbReference type="SAM" id="Phobius"/>
    </source>
</evidence>
<gene>
    <name evidence="2" type="ORF">ACAOBT_LOCUS7839</name>
</gene>
<sequence>MLMLWRYFVNNEHKISVAVMVYVRCIVTIVGYAEVHKVLQN</sequence>